<organism evidence="3 4">
    <name type="scientific">Phytophthora megakarya</name>
    <dbReference type="NCBI Taxonomy" id="4795"/>
    <lineage>
        <taxon>Eukaryota</taxon>
        <taxon>Sar</taxon>
        <taxon>Stramenopiles</taxon>
        <taxon>Oomycota</taxon>
        <taxon>Peronosporomycetes</taxon>
        <taxon>Peronosporales</taxon>
        <taxon>Peronosporaceae</taxon>
        <taxon>Phytophthora</taxon>
    </lineage>
</organism>
<reference evidence="4" key="1">
    <citation type="submission" date="2017-03" db="EMBL/GenBank/DDBJ databases">
        <title>Phytopthora megakarya and P. palmivora, two closely related causual agents of cacao black pod achieved similar genome size and gene model numbers by different mechanisms.</title>
        <authorList>
            <person name="Ali S."/>
            <person name="Shao J."/>
            <person name="Larry D.J."/>
            <person name="Kronmiller B."/>
            <person name="Shen D."/>
            <person name="Strem M.D."/>
            <person name="Melnick R.L."/>
            <person name="Guiltinan M.J."/>
            <person name="Tyler B.M."/>
            <person name="Meinhardt L.W."/>
            <person name="Bailey B.A."/>
        </authorList>
    </citation>
    <scope>NUCLEOTIDE SEQUENCE [LARGE SCALE GENOMIC DNA]</scope>
    <source>
        <strain evidence="4">zdho120</strain>
    </source>
</reference>
<proteinExistence type="predicted"/>
<comment type="caution">
    <text evidence="3">The sequence shown here is derived from an EMBL/GenBank/DDBJ whole genome shotgun (WGS) entry which is preliminary data.</text>
</comment>
<dbReference type="EMBL" id="NBNE01000013">
    <property type="protein sequence ID" value="OWZ24429.1"/>
    <property type="molecule type" value="Genomic_DNA"/>
</dbReference>
<keyword evidence="4" id="KW-1185">Reference proteome</keyword>
<evidence type="ECO:0000313" key="4">
    <source>
        <dbReference type="Proteomes" id="UP000198211"/>
    </source>
</evidence>
<feature type="coiled-coil region" evidence="1">
    <location>
        <begin position="511"/>
        <end position="553"/>
    </location>
</feature>
<sequence>MQLWKQPGHLAATHHKAIVQRVVREEINEQRHVTLEAQRQLHELQTAIARRQEEFDLAQRHLHAFDSLSSSVRPGALASVSENSPQTSKVQQPSSHIFSNLKEEIAHQEAYKKRLRFMHERLVQQIRYLEANADLLAERRRAAHRERTLCRNRVLIESNKNRETQQQLRVLHGERDAFKRNTLPVLESYRDELASRLVINQRRHDADRRRDELLRFIRSRSLGGSKVTNKRSLSSATAAIMKDRIPVSRVQRRESYNILAADADENERETLFAVYEGQYARVLRETGEMDLAVVLDRFQSHRESTVRLREIEAELRVEGARLTREQQTHIAMVSRLRVSGPTDIVERRQRLRDRLEGALHAQQLEKHQVRERVDAQLKAFVYVQQGVLHIVELLQCLETGPAFISPPSVLSTARTVMGGSQPAELALKNVAPALQTLAHLARDVGRRGLQREWSRLPALRYSMPQVARLEQFAPEGQVQRGSFASFEDEIEAKQETSSSGLKMIKWSEGEIDEEEQDATDMRNDIKKQEKETLRQAEAILRQANEAKKLQQVQQVQQPQQLQQRKLSFLKQQLSDTEIVAAHFREQRRLEKHEHRYMNGTVQPVGQGRSTSFNSVNVLLATQSPKRRLPN</sequence>
<dbReference type="AlphaFoldDB" id="A0A225X5B9"/>
<evidence type="ECO:0000256" key="1">
    <source>
        <dbReference type="SAM" id="Coils"/>
    </source>
</evidence>
<evidence type="ECO:0000313" key="3">
    <source>
        <dbReference type="EMBL" id="OWZ24429.1"/>
    </source>
</evidence>
<gene>
    <name evidence="3" type="ORF">PHMEG_000499</name>
</gene>
<keyword evidence="1" id="KW-0175">Coiled coil</keyword>
<dbReference type="Proteomes" id="UP000198211">
    <property type="component" value="Unassembled WGS sequence"/>
</dbReference>
<accession>A0A225X5B9</accession>
<protein>
    <submittedName>
        <fullName evidence="3">Uncharacterized protein</fullName>
    </submittedName>
</protein>
<evidence type="ECO:0000256" key="2">
    <source>
        <dbReference type="SAM" id="MobiDB-lite"/>
    </source>
</evidence>
<name>A0A225X5B9_9STRA</name>
<feature type="region of interest" description="Disordered" evidence="2">
    <location>
        <begin position="76"/>
        <end position="95"/>
    </location>
</feature>
<dbReference type="OrthoDB" id="117591at2759"/>
<feature type="compositionally biased region" description="Polar residues" evidence="2">
    <location>
        <begin position="80"/>
        <end position="95"/>
    </location>
</feature>